<feature type="region of interest" description="Disordered" evidence="6">
    <location>
        <begin position="410"/>
        <end position="467"/>
    </location>
</feature>
<dbReference type="PANTHER" id="PTHR13556">
    <property type="entry name" value="TRANSCRIPTIONAL ADAPTER 3-RELATED"/>
    <property type="match status" value="1"/>
</dbReference>
<comment type="similarity">
    <text evidence="2">Belongs to the NGG1 family.</text>
</comment>
<dbReference type="GO" id="GO:0003713">
    <property type="term" value="F:transcription coactivator activity"/>
    <property type="evidence" value="ECO:0007669"/>
    <property type="project" value="TreeGrafter"/>
</dbReference>
<dbReference type="EMBL" id="KB822723">
    <property type="protein sequence ID" value="ETN38054.1"/>
    <property type="molecule type" value="Genomic_DNA"/>
</dbReference>
<keyword evidence="5" id="KW-0539">Nucleus</keyword>
<organism evidence="7 8">
    <name type="scientific">Cyphellophora europaea (strain CBS 101466)</name>
    <name type="common">Phialophora europaea</name>
    <dbReference type="NCBI Taxonomy" id="1220924"/>
    <lineage>
        <taxon>Eukaryota</taxon>
        <taxon>Fungi</taxon>
        <taxon>Dikarya</taxon>
        <taxon>Ascomycota</taxon>
        <taxon>Pezizomycotina</taxon>
        <taxon>Eurotiomycetes</taxon>
        <taxon>Chaetothyriomycetidae</taxon>
        <taxon>Chaetothyriales</taxon>
        <taxon>Cyphellophoraceae</taxon>
        <taxon>Cyphellophora</taxon>
    </lineage>
</organism>
<dbReference type="FunCoup" id="W2RQQ9">
    <property type="interactions" value="320"/>
</dbReference>
<dbReference type="GO" id="GO:0006357">
    <property type="term" value="P:regulation of transcription by RNA polymerase II"/>
    <property type="evidence" value="ECO:0007669"/>
    <property type="project" value="TreeGrafter"/>
</dbReference>
<dbReference type="AlphaFoldDB" id="W2RQQ9"/>
<dbReference type="GO" id="GO:0000124">
    <property type="term" value="C:SAGA complex"/>
    <property type="evidence" value="ECO:0007669"/>
    <property type="project" value="TreeGrafter"/>
</dbReference>
<dbReference type="InParanoid" id="W2RQQ9"/>
<reference evidence="7 8" key="1">
    <citation type="submission" date="2013-03" db="EMBL/GenBank/DDBJ databases">
        <title>The Genome Sequence of Phialophora europaea CBS 101466.</title>
        <authorList>
            <consortium name="The Broad Institute Genomics Platform"/>
            <person name="Cuomo C."/>
            <person name="de Hoog S."/>
            <person name="Gorbushina A."/>
            <person name="Walker B."/>
            <person name="Young S.K."/>
            <person name="Zeng Q."/>
            <person name="Gargeya S."/>
            <person name="Fitzgerald M."/>
            <person name="Haas B."/>
            <person name="Abouelleil A."/>
            <person name="Allen A.W."/>
            <person name="Alvarado L."/>
            <person name="Arachchi H.M."/>
            <person name="Berlin A.M."/>
            <person name="Chapman S.B."/>
            <person name="Gainer-Dewar J."/>
            <person name="Goldberg J."/>
            <person name="Griggs A."/>
            <person name="Gujja S."/>
            <person name="Hansen M."/>
            <person name="Howarth C."/>
            <person name="Imamovic A."/>
            <person name="Ireland A."/>
            <person name="Larimer J."/>
            <person name="McCowan C."/>
            <person name="Murphy C."/>
            <person name="Pearson M."/>
            <person name="Poon T.W."/>
            <person name="Priest M."/>
            <person name="Roberts A."/>
            <person name="Saif S."/>
            <person name="Shea T."/>
            <person name="Sisk P."/>
            <person name="Sykes S."/>
            <person name="Wortman J."/>
            <person name="Nusbaum C."/>
            <person name="Birren B."/>
        </authorList>
    </citation>
    <scope>NUCLEOTIDE SEQUENCE [LARGE SCALE GENOMIC DNA]</scope>
    <source>
        <strain evidence="7 8">CBS 101466</strain>
    </source>
</reference>
<dbReference type="RefSeq" id="XP_008720223.1">
    <property type="nucleotide sequence ID" value="XM_008722001.1"/>
</dbReference>
<proteinExistence type="inferred from homology"/>
<dbReference type="GO" id="GO:0005634">
    <property type="term" value="C:nucleus"/>
    <property type="evidence" value="ECO:0007669"/>
    <property type="project" value="UniProtKB-SubCell"/>
</dbReference>
<feature type="compositionally biased region" description="Basic and acidic residues" evidence="6">
    <location>
        <begin position="110"/>
        <end position="140"/>
    </location>
</feature>
<gene>
    <name evidence="7" type="ORF">HMPREF1541_07677</name>
</gene>
<dbReference type="Pfam" id="PF10198">
    <property type="entry name" value="Ada3"/>
    <property type="match status" value="1"/>
</dbReference>
<feature type="compositionally biased region" description="Basic residues" evidence="6">
    <location>
        <begin position="9"/>
        <end position="22"/>
    </location>
</feature>
<feature type="compositionally biased region" description="Polar residues" evidence="6">
    <location>
        <begin position="30"/>
        <end position="42"/>
    </location>
</feature>
<dbReference type="OrthoDB" id="1232at2759"/>
<feature type="compositionally biased region" description="Basic and acidic residues" evidence="6">
    <location>
        <begin position="157"/>
        <end position="167"/>
    </location>
</feature>
<dbReference type="Proteomes" id="UP000030752">
    <property type="component" value="Unassembled WGS sequence"/>
</dbReference>
<feature type="region of interest" description="Disordered" evidence="6">
    <location>
        <begin position="110"/>
        <end position="251"/>
    </location>
</feature>
<accession>W2RQQ9</accession>
<comment type="subcellular location">
    <subcellularLocation>
        <location evidence="1">Nucleus</location>
    </subcellularLocation>
</comment>
<evidence type="ECO:0000256" key="4">
    <source>
        <dbReference type="ARBA" id="ARBA00023163"/>
    </source>
</evidence>
<evidence type="ECO:0000256" key="3">
    <source>
        <dbReference type="ARBA" id="ARBA00023015"/>
    </source>
</evidence>
<evidence type="ECO:0000256" key="1">
    <source>
        <dbReference type="ARBA" id="ARBA00004123"/>
    </source>
</evidence>
<keyword evidence="8" id="KW-1185">Reference proteome</keyword>
<evidence type="ECO:0000256" key="2">
    <source>
        <dbReference type="ARBA" id="ARBA00005330"/>
    </source>
</evidence>
<keyword evidence="3" id="KW-0805">Transcription regulation</keyword>
<protein>
    <recommendedName>
        <fullName evidence="9">Transcriptional adapter 3</fullName>
    </recommendedName>
</protein>
<feature type="compositionally biased region" description="Basic and acidic residues" evidence="6">
    <location>
        <begin position="616"/>
        <end position="641"/>
    </location>
</feature>
<evidence type="ECO:0000256" key="6">
    <source>
        <dbReference type="SAM" id="MobiDB-lite"/>
    </source>
</evidence>
<dbReference type="eggNOG" id="KOG4191">
    <property type="taxonomic scope" value="Eukaryota"/>
</dbReference>
<evidence type="ECO:0000313" key="8">
    <source>
        <dbReference type="Proteomes" id="UP000030752"/>
    </source>
</evidence>
<dbReference type="HOGENOM" id="CLU_016102_0_0_1"/>
<dbReference type="VEuPathDB" id="FungiDB:HMPREF1541_07677"/>
<dbReference type="STRING" id="1220924.W2RQQ9"/>
<feature type="compositionally biased region" description="Polar residues" evidence="6">
    <location>
        <begin position="457"/>
        <end position="467"/>
    </location>
</feature>
<evidence type="ECO:0000313" key="7">
    <source>
        <dbReference type="EMBL" id="ETN38054.1"/>
    </source>
</evidence>
<feature type="region of interest" description="Disordered" evidence="6">
    <location>
        <begin position="616"/>
        <end position="649"/>
    </location>
</feature>
<keyword evidence="4" id="KW-0804">Transcription</keyword>
<feature type="compositionally biased region" description="Low complexity" evidence="6">
    <location>
        <begin position="174"/>
        <end position="223"/>
    </location>
</feature>
<dbReference type="InterPro" id="IPR019340">
    <property type="entry name" value="Histone_AcTrfase_su3"/>
</dbReference>
<name>W2RQQ9_CYPE1</name>
<dbReference type="GeneID" id="19975016"/>
<evidence type="ECO:0008006" key="9">
    <source>
        <dbReference type="Google" id="ProtNLM"/>
    </source>
</evidence>
<sequence>MPPLPGATKGKHKSRDARRSRSRNTTPSSVISGTAPSNPTQTPLLELETSKLLVAHHPQYTEILEQLETKPSNLEPKRLQDIIEQLKVLSESAEKRVESCERAVRLIHEQMRDVEFEQKERDRLAEQNRRSKTKKEESSKNVKAKKRKDRPSSSDGVEIKKEEEPAKIKGPRATGTPGPTDSPSPSKKTKLSPGTSSLSEVADSPAGSKSPVSKKSPAPSDVSMSEGEDNRVIHKTPAVPQQGYFPDPLAEDPTVYHIEEVTPTMPDADKKRIYSVTAYPTKDLSDQIAGQPPDKDFSNAKPTNQVAATTFLTYAEPFLRPLTEEDIAFLRERGDRTTPFLAVPRGKRSYQDIWAEEDGMIVDSSERPSLNQGRGSLEQLNDETAATDQISTGPLASRLLSLLKFEHRSDPNEHGLSNGLDFMGDGNDTMDLDGLANGNDGSEKPLPPAAAVAEQAGSKSSQRLDYTQSEERIKAELRHLGLLGQEENIDYDAHHDDDISERLRLLQNDLRRVMVVNGARKARLLDMAKERLAYQEYSTIHEDLDNQVQQAYLKRTRTLGKAKKGGPGAKPRPGHVASAAAGLAVNRARDIGDSARMLMDRRKRWENCIGPVFKDMKRGVPDKDTTVFDSEAMKPYERGELESLEEDGD</sequence>
<dbReference type="PANTHER" id="PTHR13556:SF2">
    <property type="entry name" value="TRANSCRIPTIONAL ADAPTER 3"/>
    <property type="match status" value="1"/>
</dbReference>
<evidence type="ECO:0000256" key="5">
    <source>
        <dbReference type="ARBA" id="ARBA00023242"/>
    </source>
</evidence>
<feature type="region of interest" description="Disordered" evidence="6">
    <location>
        <begin position="1"/>
        <end position="42"/>
    </location>
</feature>